<dbReference type="InterPro" id="IPR013538">
    <property type="entry name" value="ASHA1/2-like_C"/>
</dbReference>
<reference evidence="4" key="1">
    <citation type="journal article" date="2019" name="Int. J. Syst. Evol. Microbiol.">
        <title>The Global Catalogue of Microorganisms (GCM) 10K type strain sequencing project: providing services to taxonomists for standard genome sequencing and annotation.</title>
        <authorList>
            <consortium name="The Broad Institute Genomics Platform"/>
            <consortium name="The Broad Institute Genome Sequencing Center for Infectious Disease"/>
            <person name="Wu L."/>
            <person name="Ma J."/>
        </authorList>
    </citation>
    <scope>NUCLEOTIDE SEQUENCE [LARGE SCALE GENOMIC DNA]</scope>
    <source>
        <strain evidence="4">JCM 17688</strain>
    </source>
</reference>
<comment type="similarity">
    <text evidence="1">Belongs to the AHA1 family.</text>
</comment>
<sequence length="168" mass="18491">MTGSRVIVALRVPATPTRAFAAFTEGIAQWWQPNGLFQFAIGRTGTLVFEPGPTGRLVETYPGGDLVEIGRVRVWDPPRRLVLGWRQAGFAPDEQTELRVTFDDVSTGAAPCTRVTVEHIGWDTIAASGAARHGFPLRELQLRFAQWWRLLLGGLGEVADPATRTNPR</sequence>
<evidence type="ECO:0000313" key="4">
    <source>
        <dbReference type="Proteomes" id="UP001500635"/>
    </source>
</evidence>
<protein>
    <submittedName>
        <fullName evidence="3">SRPBCC domain-containing protein</fullName>
    </submittedName>
</protein>
<dbReference type="SUPFAM" id="SSF55961">
    <property type="entry name" value="Bet v1-like"/>
    <property type="match status" value="1"/>
</dbReference>
<dbReference type="Proteomes" id="UP001500635">
    <property type="component" value="Unassembled WGS sequence"/>
</dbReference>
<dbReference type="Pfam" id="PF08327">
    <property type="entry name" value="AHSA1"/>
    <property type="match status" value="1"/>
</dbReference>
<evidence type="ECO:0000259" key="2">
    <source>
        <dbReference type="Pfam" id="PF08327"/>
    </source>
</evidence>
<keyword evidence="4" id="KW-1185">Reference proteome</keyword>
<proteinExistence type="inferred from homology"/>
<gene>
    <name evidence="3" type="ORF">GCM10023147_43630</name>
</gene>
<evidence type="ECO:0000313" key="3">
    <source>
        <dbReference type="EMBL" id="GAA4402739.1"/>
    </source>
</evidence>
<feature type="domain" description="Activator of Hsp90 ATPase homologue 1/2-like C-terminal" evidence="2">
    <location>
        <begin position="14"/>
        <end position="152"/>
    </location>
</feature>
<comment type="caution">
    <text evidence="3">The sequence shown here is derived from an EMBL/GenBank/DDBJ whole genome shotgun (WGS) entry which is preliminary data.</text>
</comment>
<name>A0ABP8KAE6_9ACTN</name>
<dbReference type="RefSeq" id="WP_345000090.1">
    <property type="nucleotide sequence ID" value="NZ_BAABFR010000101.1"/>
</dbReference>
<dbReference type="Gene3D" id="3.30.530.20">
    <property type="match status" value="1"/>
</dbReference>
<evidence type="ECO:0000256" key="1">
    <source>
        <dbReference type="ARBA" id="ARBA00006817"/>
    </source>
</evidence>
<dbReference type="EMBL" id="BAABFR010000101">
    <property type="protein sequence ID" value="GAA4402739.1"/>
    <property type="molecule type" value="Genomic_DNA"/>
</dbReference>
<dbReference type="InterPro" id="IPR023393">
    <property type="entry name" value="START-like_dom_sf"/>
</dbReference>
<organism evidence="3 4">
    <name type="scientific">Tsukamurella soli</name>
    <dbReference type="NCBI Taxonomy" id="644556"/>
    <lineage>
        <taxon>Bacteria</taxon>
        <taxon>Bacillati</taxon>
        <taxon>Actinomycetota</taxon>
        <taxon>Actinomycetes</taxon>
        <taxon>Mycobacteriales</taxon>
        <taxon>Tsukamurellaceae</taxon>
        <taxon>Tsukamurella</taxon>
    </lineage>
</organism>
<accession>A0ABP8KAE6</accession>